<feature type="domain" description="Calcineurin-like phosphoesterase" evidence="2">
    <location>
        <begin position="772"/>
        <end position="938"/>
    </location>
</feature>
<evidence type="ECO:0000256" key="1">
    <source>
        <dbReference type="SAM" id="MobiDB-lite"/>
    </source>
</evidence>
<dbReference type="Pfam" id="PF00149">
    <property type="entry name" value="Metallophos"/>
    <property type="match status" value="1"/>
</dbReference>
<protein>
    <submittedName>
        <fullName evidence="4">Multidrug transporter</fullName>
    </submittedName>
</protein>
<dbReference type="OrthoDB" id="9809781at2"/>
<dbReference type="Pfam" id="PF09992">
    <property type="entry name" value="NAGPA"/>
    <property type="match status" value="1"/>
</dbReference>
<dbReference type="Gene3D" id="3.60.21.10">
    <property type="match status" value="1"/>
</dbReference>
<dbReference type="InterPro" id="IPR004843">
    <property type="entry name" value="Calcineurin-like_PHP"/>
</dbReference>
<accession>A0A4R5A609</accession>
<dbReference type="InterPro" id="IPR018711">
    <property type="entry name" value="NAGPA"/>
</dbReference>
<dbReference type="GO" id="GO:0016787">
    <property type="term" value="F:hydrolase activity"/>
    <property type="evidence" value="ECO:0007669"/>
    <property type="project" value="InterPro"/>
</dbReference>
<evidence type="ECO:0000259" key="2">
    <source>
        <dbReference type="Pfam" id="PF00149"/>
    </source>
</evidence>
<gene>
    <name evidence="4" type="ORF">E1262_22910</name>
</gene>
<evidence type="ECO:0000313" key="5">
    <source>
        <dbReference type="Proteomes" id="UP000295217"/>
    </source>
</evidence>
<proteinExistence type="predicted"/>
<dbReference type="Gene3D" id="2.60.40.1080">
    <property type="match status" value="1"/>
</dbReference>
<dbReference type="EMBL" id="SMLB01000042">
    <property type="protein sequence ID" value="TDD66209.1"/>
    <property type="molecule type" value="Genomic_DNA"/>
</dbReference>
<evidence type="ECO:0000259" key="3">
    <source>
        <dbReference type="Pfam" id="PF09992"/>
    </source>
</evidence>
<dbReference type="RefSeq" id="WP_132105973.1">
    <property type="nucleotide sequence ID" value="NZ_SMLB01000042.1"/>
</dbReference>
<name>A0A4R5A609_9ACTN</name>
<feature type="domain" description="Phosphodiester glycosidase" evidence="3">
    <location>
        <begin position="231"/>
        <end position="405"/>
    </location>
</feature>
<keyword evidence="5" id="KW-1185">Reference proteome</keyword>
<dbReference type="InterPro" id="IPR029052">
    <property type="entry name" value="Metallo-depent_PP-like"/>
</dbReference>
<evidence type="ECO:0000313" key="4">
    <source>
        <dbReference type="EMBL" id="TDD66209.1"/>
    </source>
</evidence>
<dbReference type="PANTHER" id="PTHR40446:SF2">
    <property type="entry name" value="N-ACETYLGLUCOSAMINE-1-PHOSPHODIESTER ALPHA-N-ACETYLGLUCOSAMINIDASE"/>
    <property type="match status" value="1"/>
</dbReference>
<dbReference type="Proteomes" id="UP000295217">
    <property type="component" value="Unassembled WGS sequence"/>
</dbReference>
<comment type="caution">
    <text evidence="4">The sequence shown here is derived from an EMBL/GenBank/DDBJ whole genome shotgun (WGS) entry which is preliminary data.</text>
</comment>
<sequence>MLNRRDRARSAAVPLFPRATHPRRGPRGRRLVAPALLTSGLLVVPAAAAVEPDDLTRPGESVLVDTDRQTIAPGMELTTFSRLEDGGWNAGSILEVDLDSGVTLDYQYSGEVTKTATVRSLAEASGATAAINGDFYDINNSNAPLGIGVSRDEGMVTAPTAGHENALAVSSSGAAALAKVFLEGTAVTGGGVSLRLAGVNTFSLPANGIGVFTSQWGSYTRANTVSPTSAKAEVTVVDGIVTAVATTLGSGPIAPDTVVLVGRDAGAASLLELQPGDTVDVSYAPRSDLEDVVVAVGGNHLLVDDGVQRTFTDTEPAARTSLGLSEDGRTMYLVSVDGKQAHSRGMTLTEFAELMDDLGAYDALNIDGGGSSTLVVRDPGTDDRTVVNSPSDGTERSVANGLALFAAEGSGELDGFRVLAGDGDDGTDRVFPGLTRTVEARGHDETFARVEARPRWTTSDRRVASVLRGATPDTAVVTGIAPGDADIQATLLGAEGELGITVLGELRRLEPTATLIPLGGADDTGSLAVTGYDIDGYRAPIEPADVTVTGGDGVVELVPDGDGFTVRPLVGTGSALLTLTAAGVSTNVAVTVGLTEVPVATFDDAARWTISFARATGAIAPTEGPDGRDGVRLTYDFTGPNTRAAYAAPPAQFTMPGQPQNIKAWVKGDGQGTWIRMRVYDPNGTLLTLNGGYTTFTGWQQLTFPVPAGTEYPLRFRDIYAVEASGARSYRGETSFSDITVEIAPEVELPVAERFADPIVVTDGTADDAGQRIAVMSDSQFVGRNPDSDIVAAARRTLREIVAEDPDVLVINGDLVDEAAPIDFDLARRVLDEELTGVDFPWYYVPGNHEVQGGPIGNFIEEFGATQHTVDLPTDDGTTRIITLNSAFGTLRGGGFAQIAELRRALDEAAETDDVTGVLVFAHHPPNDPLPTANSQLADRREAAMLETWLADFEAGSGKSAAFVGAHAGVFDAGSVDGVPFLVNGNSGKGPASTPDNGGFTGWTLLGLEPSHGDRGDDDQWLRAEVRARVDAIALQAPATLATGAVGEVSATVAQDGVRTVPVQWPVSAQWGGTGVHVGRAAEAPRWAVVAVDPAAGTIQGLRPGAAIVTVTVNGQTAAQPVTVG</sequence>
<dbReference type="AlphaFoldDB" id="A0A4R5A609"/>
<dbReference type="PANTHER" id="PTHR40446">
    <property type="entry name" value="N-ACETYLGLUCOSAMINE-1-PHOSPHODIESTER ALPHA-N-ACETYLGLUCOSAMINIDASE"/>
    <property type="match status" value="1"/>
</dbReference>
<organism evidence="4 5">
    <name type="scientific">Jiangella aurantiaca</name>
    <dbReference type="NCBI Taxonomy" id="2530373"/>
    <lineage>
        <taxon>Bacteria</taxon>
        <taxon>Bacillati</taxon>
        <taxon>Actinomycetota</taxon>
        <taxon>Actinomycetes</taxon>
        <taxon>Jiangellales</taxon>
        <taxon>Jiangellaceae</taxon>
        <taxon>Jiangella</taxon>
    </lineage>
</organism>
<reference evidence="4 5" key="1">
    <citation type="submission" date="2019-02" db="EMBL/GenBank/DDBJ databases">
        <title>Draft genome sequences of novel Actinobacteria.</title>
        <authorList>
            <person name="Sahin N."/>
            <person name="Ay H."/>
            <person name="Saygin H."/>
        </authorList>
    </citation>
    <scope>NUCLEOTIDE SEQUENCE [LARGE SCALE GENOMIC DNA]</scope>
    <source>
        <strain evidence="4 5">8K307</strain>
    </source>
</reference>
<feature type="region of interest" description="Disordered" evidence="1">
    <location>
        <begin position="1"/>
        <end position="27"/>
    </location>
</feature>
<dbReference type="SUPFAM" id="SSF56300">
    <property type="entry name" value="Metallo-dependent phosphatases"/>
    <property type="match status" value="1"/>
</dbReference>